<dbReference type="EMBL" id="MGGL01000015">
    <property type="protein sequence ID" value="OGM26206.1"/>
    <property type="molecule type" value="Genomic_DNA"/>
</dbReference>
<organism evidence="1 2">
    <name type="scientific">Candidatus Woesebacteria bacterium RIFCSPHIGHO2_01_FULL_40_22</name>
    <dbReference type="NCBI Taxonomy" id="1802499"/>
    <lineage>
        <taxon>Bacteria</taxon>
        <taxon>Candidatus Woeseibacteriota</taxon>
    </lineage>
</organism>
<proteinExistence type="predicted"/>
<dbReference type="AlphaFoldDB" id="A0A1F7YFT8"/>
<dbReference type="Proteomes" id="UP000179221">
    <property type="component" value="Unassembled WGS sequence"/>
</dbReference>
<evidence type="ECO:0000313" key="1">
    <source>
        <dbReference type="EMBL" id="OGM26206.1"/>
    </source>
</evidence>
<evidence type="ECO:0000313" key="2">
    <source>
        <dbReference type="Proteomes" id="UP000179221"/>
    </source>
</evidence>
<gene>
    <name evidence="1" type="ORF">A2628_02605</name>
</gene>
<reference evidence="1 2" key="1">
    <citation type="journal article" date="2016" name="Nat. Commun.">
        <title>Thousands of microbial genomes shed light on interconnected biogeochemical processes in an aquifer system.</title>
        <authorList>
            <person name="Anantharaman K."/>
            <person name="Brown C.T."/>
            <person name="Hug L.A."/>
            <person name="Sharon I."/>
            <person name="Castelle C.J."/>
            <person name="Probst A.J."/>
            <person name="Thomas B.C."/>
            <person name="Singh A."/>
            <person name="Wilkins M.J."/>
            <person name="Karaoz U."/>
            <person name="Brodie E.L."/>
            <person name="Williams K.H."/>
            <person name="Hubbard S.S."/>
            <person name="Banfield J.F."/>
        </authorList>
    </citation>
    <scope>NUCLEOTIDE SEQUENCE [LARGE SCALE GENOMIC DNA]</scope>
</reference>
<protein>
    <submittedName>
        <fullName evidence="1">Uncharacterized protein</fullName>
    </submittedName>
</protein>
<accession>A0A1F7YFT8</accession>
<name>A0A1F7YFT8_9BACT</name>
<comment type="caution">
    <text evidence="1">The sequence shown here is derived from an EMBL/GenBank/DDBJ whole genome shotgun (WGS) entry which is preliminary data.</text>
</comment>
<sequence>MVNKINRIEKIKKQLKILLPLLLVLVIILIIIAAKNPINQPTISTEKKAPGPKIPQNYSMALPLKFDIDKKNLSLPKEASIISLTKSQISPDEAVKIASNLGFKELPKNINSSIYGQRYYWKSDDVYLYISLKVGNVNYGRPDVVFVNKVKLEDDVIINKARSFMKDNIIFYNDDAYKVSSITFLKKTKTNEAALISTTKEDADYYQVNFVPSIAELEVVAFFQSTSPYNVTLLVNGDIRSLNIDKFSNYNQSIKYPVKEINDIEKNLQDISLVSVEGFYTLEQLPLSSIKNIIINKIKIAYLLESGRIENLYPVFILEGKLTTADNKEYRATLYSNAIKNP</sequence>